<accession>A0ABW8TS64</accession>
<feature type="domain" description="Beta-lactamase-related" evidence="2">
    <location>
        <begin position="288"/>
        <end position="687"/>
    </location>
</feature>
<dbReference type="InterPro" id="IPR054470">
    <property type="entry name" value="FIMAH_dom"/>
</dbReference>
<dbReference type="InterPro" id="IPR001466">
    <property type="entry name" value="Beta-lactam-related"/>
</dbReference>
<dbReference type="InterPro" id="IPR013784">
    <property type="entry name" value="Carb-bd-like_fold"/>
</dbReference>
<dbReference type="SUPFAM" id="SSF49373">
    <property type="entry name" value="Invasin/intimin cell-adhesion fragments"/>
    <property type="match status" value="1"/>
</dbReference>
<dbReference type="Gene3D" id="3.40.710.10">
    <property type="entry name" value="DD-peptidase/beta-lactamase superfamily"/>
    <property type="match status" value="1"/>
</dbReference>
<keyword evidence="1" id="KW-0378">Hydrolase</keyword>
<dbReference type="SUPFAM" id="SSF56601">
    <property type="entry name" value="beta-lactamase/transpeptidase-like"/>
    <property type="match status" value="1"/>
</dbReference>
<evidence type="ECO:0000313" key="5">
    <source>
        <dbReference type="Proteomes" id="UP001623661"/>
    </source>
</evidence>
<sequence>MHTKKKLVSVFTIIALLFTIIPSVSIFAATGSTKLIVHYHRLDNKYTGNIETALLNGQVPGTVSEKTTDAYGLKMTFSFANTADDAYIGLTVKEDSVFPNDKKYVRAKNGVAEVWLKDGDARVYSEPQLINPDLIVNKNNKAYVAVEDLPNLLNLTYKYGKNGYKFDGAAKGTVDILTIYRDKDYFEINVDTNRIGANVTTSMLTYYTDVVFNDVDGFKQDNKYYLSLPYMERLFQIGALSYNNNNYLLKRQDVAYDQITTTAFPEQVGFDSEKLKKVDDYINNEINDGFPGAAVIITKDGKTVKNTAYGYLKKYNTPFVNGVYQPAQLLPQSQWERATVNSLWDLASNTKMYATNYAVQKLVSEGKLNLDQPISTFPGWENYRDSYVEYTGNWTLGGPGGLPKTPVTGKENVTVRDLLHHGAGNIPDPQYPNKTVAGDLWYQSSDITNRTGIIDKICKTPLQYKPRTNIIYSDLDFMILGLLVEQITGMPLDKYVENEIYGKLGISHTVFNPLTKGFSQSEIAATELNGNTRDGYINFGTMEDGSPVNIRKYTLQGQVHDEKAWYTMGGVSGHAGLFSTTGDMAVITQLMLNGGIYNGTQVFTKEVADQFTAPYSVSGTQSSLDSSTYGQGWRLASKSSSYFYFNWGPSRSTYGHQGWTGTLTIIDPVYNMTITILTNERHSPVDNPPNGFEGYENYTIPDFGPISARIYAALMTDKPPLNSVKLSLDNSNLERNQTANISLAGFGKGSTPVDLTNATVNYISTNPEVASVENGVVTAKNVGITDIYASVTLNGITVESSKAVVKVTTSVASIRRLIDGYQKSEELVGPLVPQLNNSLTQAEKFFNEKKQEQAVNHMEDFLKLLNNPPMSCRISEAAKEILNSDAMALIKQ</sequence>
<evidence type="ECO:0000259" key="3">
    <source>
        <dbReference type="Pfam" id="PF22888"/>
    </source>
</evidence>
<dbReference type="RefSeq" id="WP_406765187.1">
    <property type="nucleotide sequence ID" value="NZ_JBJHZY010000002.1"/>
</dbReference>
<dbReference type="Gene3D" id="2.60.40.1080">
    <property type="match status" value="1"/>
</dbReference>
<evidence type="ECO:0000256" key="1">
    <source>
        <dbReference type="ARBA" id="ARBA00022801"/>
    </source>
</evidence>
<protein>
    <submittedName>
        <fullName evidence="4">Penicillin binding protein PBP4B</fullName>
    </submittedName>
</protein>
<proteinExistence type="predicted"/>
<dbReference type="EMBL" id="JBJHZY010000002">
    <property type="protein sequence ID" value="MFL0268560.1"/>
    <property type="molecule type" value="Genomic_DNA"/>
</dbReference>
<dbReference type="InterPro" id="IPR050789">
    <property type="entry name" value="Diverse_Enzym_Activities"/>
</dbReference>
<dbReference type="SUPFAM" id="SSF49452">
    <property type="entry name" value="Starch-binding domain-like"/>
    <property type="match status" value="1"/>
</dbReference>
<evidence type="ECO:0000313" key="4">
    <source>
        <dbReference type="EMBL" id="MFL0268560.1"/>
    </source>
</evidence>
<comment type="caution">
    <text evidence="4">The sequence shown here is derived from an EMBL/GenBank/DDBJ whole genome shotgun (WGS) entry which is preliminary data.</text>
</comment>
<dbReference type="NCBIfam" id="NF002968">
    <property type="entry name" value="PRK03642.1"/>
    <property type="match status" value="1"/>
</dbReference>
<dbReference type="PANTHER" id="PTHR43283:SF11">
    <property type="entry name" value="BETA-LACTAMASE-RELATED DOMAIN-CONTAINING PROTEIN"/>
    <property type="match status" value="1"/>
</dbReference>
<reference evidence="4 5" key="1">
    <citation type="submission" date="2024-11" db="EMBL/GenBank/DDBJ databases">
        <authorList>
            <person name="Heng Y.C."/>
            <person name="Lim A.C.H."/>
            <person name="Lee J.K.Y."/>
            <person name="Kittelmann S."/>
        </authorList>
    </citation>
    <scope>NUCLEOTIDE SEQUENCE [LARGE SCALE GENOMIC DNA]</scope>
    <source>
        <strain evidence="4 5">WILCCON 0202</strain>
    </source>
</reference>
<dbReference type="Pfam" id="PF22888">
    <property type="entry name" value="FIMAH"/>
    <property type="match status" value="1"/>
</dbReference>
<dbReference type="InterPro" id="IPR012338">
    <property type="entry name" value="Beta-lactam/transpept-like"/>
</dbReference>
<feature type="domain" description="FIMAH" evidence="3">
    <location>
        <begin position="811"/>
        <end position="890"/>
    </location>
</feature>
<dbReference type="Gene3D" id="2.60.40.1110">
    <property type="match status" value="1"/>
</dbReference>
<gene>
    <name evidence="4" type="primary">pbp4b</name>
    <name evidence="4" type="ORF">ACJDUH_10715</name>
</gene>
<keyword evidence="5" id="KW-1185">Reference proteome</keyword>
<name>A0ABW8TS64_9CLOT</name>
<organism evidence="4 5">
    <name type="scientific">Candidatus Clostridium radicumherbarum</name>
    <dbReference type="NCBI Taxonomy" id="3381662"/>
    <lineage>
        <taxon>Bacteria</taxon>
        <taxon>Bacillati</taxon>
        <taxon>Bacillota</taxon>
        <taxon>Clostridia</taxon>
        <taxon>Eubacteriales</taxon>
        <taxon>Clostridiaceae</taxon>
        <taxon>Clostridium</taxon>
    </lineage>
</organism>
<evidence type="ECO:0000259" key="2">
    <source>
        <dbReference type="Pfam" id="PF00144"/>
    </source>
</evidence>
<dbReference type="PANTHER" id="PTHR43283">
    <property type="entry name" value="BETA-LACTAMASE-RELATED"/>
    <property type="match status" value="1"/>
</dbReference>
<dbReference type="InterPro" id="IPR008964">
    <property type="entry name" value="Invasin/intimin_cell_adhesion"/>
</dbReference>
<dbReference type="Pfam" id="PF00144">
    <property type="entry name" value="Beta-lactamase"/>
    <property type="match status" value="1"/>
</dbReference>
<dbReference type="Proteomes" id="UP001623661">
    <property type="component" value="Unassembled WGS sequence"/>
</dbReference>